<evidence type="ECO:0000313" key="3">
    <source>
        <dbReference type="EMBL" id="GAA2593084.1"/>
    </source>
</evidence>
<feature type="compositionally biased region" description="Low complexity" evidence="1">
    <location>
        <begin position="319"/>
        <end position="329"/>
    </location>
</feature>
<dbReference type="Pfam" id="PF01636">
    <property type="entry name" value="APH"/>
    <property type="match status" value="1"/>
</dbReference>
<dbReference type="InterPro" id="IPR002575">
    <property type="entry name" value="Aminoglycoside_PTrfase"/>
</dbReference>
<feature type="domain" description="Aminoglycoside phosphotransferase" evidence="2">
    <location>
        <begin position="14"/>
        <end position="228"/>
    </location>
</feature>
<dbReference type="SUPFAM" id="SSF56112">
    <property type="entry name" value="Protein kinase-like (PK-like)"/>
    <property type="match status" value="1"/>
</dbReference>
<evidence type="ECO:0000256" key="1">
    <source>
        <dbReference type="SAM" id="MobiDB-lite"/>
    </source>
</evidence>
<dbReference type="Gene3D" id="3.90.1200.10">
    <property type="match status" value="1"/>
</dbReference>
<feature type="region of interest" description="Disordered" evidence="1">
    <location>
        <begin position="319"/>
        <end position="361"/>
    </location>
</feature>
<reference evidence="3 4" key="1">
    <citation type="journal article" date="2019" name="Int. J. Syst. Evol. Microbiol.">
        <title>The Global Catalogue of Microorganisms (GCM) 10K type strain sequencing project: providing services to taxonomists for standard genome sequencing and annotation.</title>
        <authorList>
            <consortium name="The Broad Institute Genomics Platform"/>
            <consortium name="The Broad Institute Genome Sequencing Center for Infectious Disease"/>
            <person name="Wu L."/>
            <person name="Ma J."/>
        </authorList>
    </citation>
    <scope>NUCLEOTIDE SEQUENCE [LARGE SCALE GENOMIC DNA]</scope>
    <source>
        <strain evidence="3 4">JCM 16373</strain>
    </source>
</reference>
<gene>
    <name evidence="3" type="ORF">GCM10009863_02630</name>
</gene>
<keyword evidence="4" id="KW-1185">Reference proteome</keyword>
<comment type="caution">
    <text evidence="3">The sequence shown here is derived from an EMBL/GenBank/DDBJ whole genome shotgun (WGS) entry which is preliminary data.</text>
</comment>
<proteinExistence type="predicted"/>
<evidence type="ECO:0000259" key="2">
    <source>
        <dbReference type="Pfam" id="PF01636"/>
    </source>
</evidence>
<name>A0ABN3PQ31_9ACTN</name>
<organism evidence="3 4">
    <name type="scientific">Streptomyces axinellae</name>
    <dbReference type="NCBI Taxonomy" id="552788"/>
    <lineage>
        <taxon>Bacteria</taxon>
        <taxon>Bacillati</taxon>
        <taxon>Actinomycetota</taxon>
        <taxon>Actinomycetes</taxon>
        <taxon>Kitasatosporales</taxon>
        <taxon>Streptomycetaceae</taxon>
        <taxon>Streptomyces</taxon>
    </lineage>
</organism>
<accession>A0ABN3PQ31</accession>
<protein>
    <submittedName>
        <fullName evidence="3">Aminoglycoside phosphotransferase family protein</fullName>
    </submittedName>
</protein>
<evidence type="ECO:0000313" key="4">
    <source>
        <dbReference type="Proteomes" id="UP001501447"/>
    </source>
</evidence>
<sequence>MLAERGDVCVLRVGDVVAKAHEPQASPEDLRPRMAVAAHPAYRGILLPPEGGRGPVPLAVGGRLASLWGYGAPVDPENPAAAPWEAAGALLARLHAAPAPAALPPMRGPGKAARALARMRAATPASAAHTHRAAAEAVERAWRTLPGWCRGESPPPRATAVCHGDFHLGQLVRHPAPHGPWLLIDVDDLGLGDPAWDLARPACWYATGLLAPAEWERFLGAYEATRHALAHRGNGIRSVREHAPAPRPGRDSAAGPDTWPGGDGDLWAYLDAPARALTVQTAALAVAKARTGARALDEAEQACIGACFRIASLGTPATARAATGPAAAPELPPRQGPYSGAAAQRPGAGEAGGPVERGSRQ</sequence>
<dbReference type="EMBL" id="BAAARJ010000001">
    <property type="protein sequence ID" value="GAA2593084.1"/>
    <property type="molecule type" value="Genomic_DNA"/>
</dbReference>
<feature type="compositionally biased region" description="Basic and acidic residues" evidence="1">
    <location>
        <begin position="238"/>
        <end position="250"/>
    </location>
</feature>
<dbReference type="InterPro" id="IPR011009">
    <property type="entry name" value="Kinase-like_dom_sf"/>
</dbReference>
<dbReference type="Proteomes" id="UP001501447">
    <property type="component" value="Unassembled WGS sequence"/>
</dbReference>
<feature type="region of interest" description="Disordered" evidence="1">
    <location>
        <begin position="233"/>
        <end position="260"/>
    </location>
</feature>